<evidence type="ECO:0000313" key="3">
    <source>
        <dbReference type="Proteomes" id="UP001319200"/>
    </source>
</evidence>
<evidence type="ECO:0000313" key="2">
    <source>
        <dbReference type="EMBL" id="MBT1700385.1"/>
    </source>
</evidence>
<name>A0AAP2DQ14_9BACT</name>
<protein>
    <submittedName>
        <fullName evidence="2">DUF5009 domain-containing protein</fullName>
    </submittedName>
</protein>
<feature type="transmembrane region" description="Helical" evidence="1">
    <location>
        <begin position="251"/>
        <end position="268"/>
    </location>
</feature>
<organism evidence="2 3">
    <name type="scientific">Chryseosolibacter histidini</name>
    <dbReference type="NCBI Taxonomy" id="2782349"/>
    <lineage>
        <taxon>Bacteria</taxon>
        <taxon>Pseudomonadati</taxon>
        <taxon>Bacteroidota</taxon>
        <taxon>Cytophagia</taxon>
        <taxon>Cytophagales</taxon>
        <taxon>Chryseotaleaceae</taxon>
        <taxon>Chryseosolibacter</taxon>
    </lineage>
</organism>
<feature type="transmembrane region" description="Helical" evidence="1">
    <location>
        <begin position="188"/>
        <end position="210"/>
    </location>
</feature>
<keyword evidence="1" id="KW-0812">Transmembrane</keyword>
<feature type="transmembrane region" description="Helical" evidence="1">
    <location>
        <begin position="351"/>
        <end position="373"/>
    </location>
</feature>
<feature type="transmembrane region" description="Helical" evidence="1">
    <location>
        <begin position="280"/>
        <end position="304"/>
    </location>
</feature>
<dbReference type="PANTHER" id="PTHR31061:SF24">
    <property type="entry name" value="LD22376P"/>
    <property type="match status" value="1"/>
</dbReference>
<feature type="transmembrane region" description="Helical" evidence="1">
    <location>
        <begin position="98"/>
        <end position="117"/>
    </location>
</feature>
<dbReference type="EMBL" id="JAHESF010000040">
    <property type="protein sequence ID" value="MBT1700385.1"/>
    <property type="molecule type" value="Genomic_DNA"/>
</dbReference>
<dbReference type="PANTHER" id="PTHR31061">
    <property type="entry name" value="LD22376P"/>
    <property type="match status" value="1"/>
</dbReference>
<gene>
    <name evidence="2" type="ORF">KK083_26090</name>
</gene>
<keyword evidence="1" id="KW-1133">Transmembrane helix</keyword>
<feature type="transmembrane region" description="Helical" evidence="1">
    <location>
        <begin position="379"/>
        <end position="399"/>
    </location>
</feature>
<feature type="transmembrane region" description="Helical" evidence="1">
    <location>
        <begin position="310"/>
        <end position="331"/>
    </location>
</feature>
<keyword evidence="3" id="KW-1185">Reference proteome</keyword>
<feature type="transmembrane region" description="Helical" evidence="1">
    <location>
        <begin position="156"/>
        <end position="176"/>
    </location>
</feature>
<feature type="transmembrane region" description="Helical" evidence="1">
    <location>
        <begin position="132"/>
        <end position="149"/>
    </location>
</feature>
<feature type="transmembrane region" description="Helical" evidence="1">
    <location>
        <begin position="217"/>
        <end position="245"/>
    </location>
</feature>
<evidence type="ECO:0000256" key="1">
    <source>
        <dbReference type="SAM" id="Phobius"/>
    </source>
</evidence>
<feature type="transmembrane region" description="Helical" evidence="1">
    <location>
        <begin position="28"/>
        <end position="49"/>
    </location>
</feature>
<dbReference type="AlphaFoldDB" id="A0AAP2DQ14"/>
<comment type="caution">
    <text evidence="2">The sequence shown here is derived from an EMBL/GenBank/DDBJ whole genome shotgun (WGS) entry which is preliminary data.</text>
</comment>
<dbReference type="RefSeq" id="WP_254168983.1">
    <property type="nucleotide sequence ID" value="NZ_JAHESF010000040.1"/>
</dbReference>
<sequence length="408" mass="44503">MSLTAQSPLIAGQETATARVTRIASVDILRALTMVLMIFVNDLWSLTNIPVWLLHTTADQDGMGLSDAIFPAFLFIVGMSIPFAINNRRKKGDSNGRIVLHILMRGGALLIMGVFLVNGENLNAAATGMHRLLYFTLCCTSFILIWNAYPSTVKPAVAWAARAVGIITLLTLAFMVRGGEQGVTFTTYWWGILGLIGWSYLVCSIIYTFVGSSLVAVIAAWALMLVMSMASNAGMISFGFLSFMMDPLSNGSLPFLTMGGIVISLLYLRFKKQNADGKMLALFAGMAALLFAAGLYTNKFWIIAKLGATPPWILICSGITITTFILVYWLADIKGKANWFDVIKPAGTNTLLCYLIPYFSYAVVRLVGIHWPALMLDGVVGLIKSFVFALLCVFIAGWLGKRGVQLKL</sequence>
<feature type="transmembrane region" description="Helical" evidence="1">
    <location>
        <begin position="69"/>
        <end position="86"/>
    </location>
</feature>
<accession>A0AAP2DQ14</accession>
<reference evidence="2 3" key="1">
    <citation type="submission" date="2021-05" db="EMBL/GenBank/DDBJ databases">
        <title>A Polyphasic approach of four new species of the genus Ohtaekwangia: Ohtaekwangia histidinii sp. nov., Ohtaekwangia cretensis sp. nov., Ohtaekwangia indiensis sp. nov., Ohtaekwangia reichenbachii sp. nov. from diverse environment.</title>
        <authorList>
            <person name="Octaviana S."/>
        </authorList>
    </citation>
    <scope>NUCLEOTIDE SEQUENCE [LARGE SCALE GENOMIC DNA]</scope>
    <source>
        <strain evidence="2 3">PWU4</strain>
    </source>
</reference>
<dbReference type="Proteomes" id="UP001319200">
    <property type="component" value="Unassembled WGS sequence"/>
</dbReference>
<proteinExistence type="predicted"/>
<keyword evidence="1" id="KW-0472">Membrane</keyword>